<gene>
    <name evidence="1" type="ORF">THAOC_34491</name>
</gene>
<dbReference type="Pfam" id="PF13911">
    <property type="entry name" value="AhpC-TSA_2"/>
    <property type="match status" value="1"/>
</dbReference>
<organism evidence="1 2">
    <name type="scientific">Thalassiosira oceanica</name>
    <name type="common">Marine diatom</name>
    <dbReference type="NCBI Taxonomy" id="159749"/>
    <lineage>
        <taxon>Eukaryota</taxon>
        <taxon>Sar</taxon>
        <taxon>Stramenopiles</taxon>
        <taxon>Ochrophyta</taxon>
        <taxon>Bacillariophyta</taxon>
        <taxon>Coscinodiscophyceae</taxon>
        <taxon>Thalassiosirophycidae</taxon>
        <taxon>Thalassiosirales</taxon>
        <taxon>Thalassiosiraceae</taxon>
        <taxon>Thalassiosira</taxon>
    </lineage>
</organism>
<evidence type="ECO:0008006" key="3">
    <source>
        <dbReference type="Google" id="ProtNLM"/>
    </source>
</evidence>
<dbReference type="OrthoDB" id="40962at2759"/>
<evidence type="ECO:0000313" key="1">
    <source>
        <dbReference type="EMBL" id="EJK46826.1"/>
    </source>
</evidence>
<dbReference type="InterPro" id="IPR032801">
    <property type="entry name" value="PXL2A/B/C"/>
</dbReference>
<evidence type="ECO:0000313" key="2">
    <source>
        <dbReference type="Proteomes" id="UP000266841"/>
    </source>
</evidence>
<dbReference type="AlphaFoldDB" id="K0RCM7"/>
<comment type="caution">
    <text evidence="1">The sequence shown here is derived from an EMBL/GenBank/DDBJ whole genome shotgun (WGS) entry which is preliminary data.</text>
</comment>
<dbReference type="Proteomes" id="UP000266841">
    <property type="component" value="Unassembled WGS sequence"/>
</dbReference>
<accession>K0RCM7</accession>
<dbReference type="OMA" id="EFHNEHF"/>
<name>K0RCM7_THAOC</name>
<keyword evidence="2" id="KW-1185">Reference proteome</keyword>
<dbReference type="eggNOG" id="ENOG502T2WM">
    <property type="taxonomic scope" value="Eukaryota"/>
</dbReference>
<sequence length="200" mass="21997">MSNAPLRMALSAKMEDAARGLLSKSMFTAVDIAADGTVTPAVSPEPLSSILPRVSGKSGSLCFVLSDLADDHSDLMEQFKLFGTVKEVGVDDEGLAEFHNEHFDFPLFKDDGLVLYNDFFGKRSIKLTTYNPMKLYRGYKDMNKRLKEKKLDGNLKGEGMIQGGLILFDKNGDAKYAYEEEIGSPINIDDVVAALKDLSD</sequence>
<proteinExistence type="predicted"/>
<reference evidence="1 2" key="1">
    <citation type="journal article" date="2012" name="Genome Biol.">
        <title>Genome and low-iron response of an oceanic diatom adapted to chronic iron limitation.</title>
        <authorList>
            <person name="Lommer M."/>
            <person name="Specht M."/>
            <person name="Roy A.S."/>
            <person name="Kraemer L."/>
            <person name="Andreson R."/>
            <person name="Gutowska M.A."/>
            <person name="Wolf J."/>
            <person name="Bergner S.V."/>
            <person name="Schilhabel M.B."/>
            <person name="Klostermeier U.C."/>
            <person name="Beiko R.G."/>
            <person name="Rosenstiel P."/>
            <person name="Hippler M."/>
            <person name="Laroche J."/>
        </authorList>
    </citation>
    <scope>NUCLEOTIDE SEQUENCE [LARGE SCALE GENOMIC DNA]</scope>
    <source>
        <strain evidence="1 2">CCMP1005</strain>
    </source>
</reference>
<protein>
    <recommendedName>
        <fullName evidence="3">Peroxiredoxin-like 2 activated in M-CSF stimulated monocytes</fullName>
    </recommendedName>
</protein>
<dbReference type="EMBL" id="AGNL01047512">
    <property type="protein sequence ID" value="EJK46826.1"/>
    <property type="molecule type" value="Genomic_DNA"/>
</dbReference>